<accession>A0A8H6I7C6</accession>
<evidence type="ECO:0000256" key="1">
    <source>
        <dbReference type="SAM" id="MobiDB-lite"/>
    </source>
</evidence>
<feature type="region of interest" description="Disordered" evidence="1">
    <location>
        <begin position="242"/>
        <end position="358"/>
    </location>
</feature>
<name>A0A8H6I7C6_9AGAR</name>
<proteinExistence type="predicted"/>
<feature type="compositionally biased region" description="Polar residues" evidence="1">
    <location>
        <begin position="39"/>
        <end position="51"/>
    </location>
</feature>
<feature type="compositionally biased region" description="Polar residues" evidence="1">
    <location>
        <begin position="1"/>
        <end position="17"/>
    </location>
</feature>
<dbReference type="Proteomes" id="UP000521943">
    <property type="component" value="Unassembled WGS sequence"/>
</dbReference>
<dbReference type="OrthoDB" id="3262423at2759"/>
<feature type="compositionally biased region" description="Polar residues" evidence="1">
    <location>
        <begin position="242"/>
        <end position="257"/>
    </location>
</feature>
<sequence length="767" mass="84200">MSDSTPPLINISIPSSANRRRESDIHALSPTETLPRYSSIASDPFNSSSGPSFRQSNASSSGSRSSSSGRRSTALGSSSEGTSVSDHRNRLPRYSSVFGVEPDQVQLVQDAEENPRLEYKYHLTKGTKQEPWASLGIMSTVRGTGKESAPRIPYFEGAEDVHIEVNLFLKKPVTIHSITATLRGKLTTSRLEADSSTFLEYPISIFEKDTVDASKLQNARADRKLAGANKFKLTFPFPTKVNSRTLTSSPAQTTRSQPGEAPPTAPGAITPFSPFLVRVPNRDEKRPFPSSVAPQSRPPAHLYSDSTNPTDVLTPFPADIQPQQSSRASEKRRLDENIVTLPPPTPQTPLPPAEKHKRRDILEEARQRLEGVRIDEGREGDPLVHFLPPTFLERKILVNLHYEFVIKITHGLLRRQDKIKTNLLHTPSLEPGPFSFKRQTAYAEGRTLPQPADDFEGWEALPPVAMKGELLDQRTIDLECTLFLGKPLTYTRGSVVPCHLTLNSSDIQALNLLAIPSTPRLRLMRRVLYSERGPKTMGAAHPGGGPGAIPDILEKKSRVRTRYSRTFRETLFGPSAKAAGNLTTHEAGLDWEAAIFPDDAVESVDEITCATWWIIPPAVSEGSTPDLSVRKLGGEIHLPPNLKPSCRSPLFSISYNVEFLPLQSHTFRPIPMSSESAGLSEKALQEQVLLTHRVSIATNYCAGLQIPTIYSSPVDIERQDAKRRKRLEADKSSIQASAQGVPATRYGGSVPGKAGGHIGSIIGEELC</sequence>
<evidence type="ECO:0000313" key="3">
    <source>
        <dbReference type="Proteomes" id="UP000521943"/>
    </source>
</evidence>
<feature type="compositionally biased region" description="Low complexity" evidence="1">
    <location>
        <begin position="52"/>
        <end position="79"/>
    </location>
</feature>
<dbReference type="EMBL" id="JACGCI010000017">
    <property type="protein sequence ID" value="KAF6758843.1"/>
    <property type="molecule type" value="Genomic_DNA"/>
</dbReference>
<organism evidence="2 3">
    <name type="scientific">Ephemerocybe angulata</name>
    <dbReference type="NCBI Taxonomy" id="980116"/>
    <lineage>
        <taxon>Eukaryota</taxon>
        <taxon>Fungi</taxon>
        <taxon>Dikarya</taxon>
        <taxon>Basidiomycota</taxon>
        <taxon>Agaricomycotina</taxon>
        <taxon>Agaricomycetes</taxon>
        <taxon>Agaricomycetidae</taxon>
        <taxon>Agaricales</taxon>
        <taxon>Agaricineae</taxon>
        <taxon>Psathyrellaceae</taxon>
        <taxon>Ephemerocybe</taxon>
    </lineage>
</organism>
<feature type="compositionally biased region" description="Pro residues" evidence="1">
    <location>
        <begin position="341"/>
        <end position="352"/>
    </location>
</feature>
<comment type="caution">
    <text evidence="2">The sequence shown here is derived from an EMBL/GenBank/DDBJ whole genome shotgun (WGS) entry which is preliminary data.</text>
</comment>
<evidence type="ECO:0008006" key="4">
    <source>
        <dbReference type="Google" id="ProtNLM"/>
    </source>
</evidence>
<gene>
    <name evidence="2" type="ORF">DFP72DRAFT_807356</name>
</gene>
<keyword evidence="3" id="KW-1185">Reference proteome</keyword>
<protein>
    <recommendedName>
        <fullName evidence="4">Arrestin-like N-terminal domain-containing protein</fullName>
    </recommendedName>
</protein>
<feature type="region of interest" description="Disordered" evidence="1">
    <location>
        <begin position="1"/>
        <end position="90"/>
    </location>
</feature>
<feature type="region of interest" description="Disordered" evidence="1">
    <location>
        <begin position="721"/>
        <end position="748"/>
    </location>
</feature>
<dbReference type="AlphaFoldDB" id="A0A8H6I7C6"/>
<reference evidence="2 3" key="1">
    <citation type="submission" date="2020-07" db="EMBL/GenBank/DDBJ databases">
        <title>Comparative genomics of pyrophilous fungi reveals a link between fire events and developmental genes.</title>
        <authorList>
            <consortium name="DOE Joint Genome Institute"/>
            <person name="Steindorff A.S."/>
            <person name="Carver A."/>
            <person name="Calhoun S."/>
            <person name="Stillman K."/>
            <person name="Liu H."/>
            <person name="Lipzen A."/>
            <person name="Pangilinan J."/>
            <person name="Labutti K."/>
            <person name="Bruns T.D."/>
            <person name="Grigoriev I.V."/>
        </authorList>
    </citation>
    <scope>NUCLEOTIDE SEQUENCE [LARGE SCALE GENOMIC DNA]</scope>
    <source>
        <strain evidence="2 3">CBS 144469</strain>
    </source>
</reference>
<evidence type="ECO:0000313" key="2">
    <source>
        <dbReference type="EMBL" id="KAF6758843.1"/>
    </source>
</evidence>